<keyword evidence="1" id="KW-0472">Membrane</keyword>
<proteinExistence type="predicted"/>
<keyword evidence="3" id="KW-1185">Reference proteome</keyword>
<name>A0A2P6RAB0_ROSCH</name>
<feature type="transmembrane region" description="Helical" evidence="1">
    <location>
        <begin position="12"/>
        <end position="33"/>
    </location>
</feature>
<gene>
    <name evidence="2" type="ORF">RchiOBHm_Chr3g0467591</name>
</gene>
<evidence type="ECO:0000313" key="2">
    <source>
        <dbReference type="EMBL" id="PRQ43354.1"/>
    </source>
</evidence>
<dbReference type="Gramene" id="PRQ43354">
    <property type="protein sequence ID" value="PRQ43354"/>
    <property type="gene ID" value="RchiOBHm_Chr3g0467591"/>
</dbReference>
<accession>A0A2P6RAB0</accession>
<comment type="caution">
    <text evidence="2">The sequence shown here is derived from an EMBL/GenBank/DDBJ whole genome shotgun (WGS) entry which is preliminary data.</text>
</comment>
<organism evidence="2 3">
    <name type="scientific">Rosa chinensis</name>
    <name type="common">China rose</name>
    <dbReference type="NCBI Taxonomy" id="74649"/>
    <lineage>
        <taxon>Eukaryota</taxon>
        <taxon>Viridiplantae</taxon>
        <taxon>Streptophyta</taxon>
        <taxon>Embryophyta</taxon>
        <taxon>Tracheophyta</taxon>
        <taxon>Spermatophyta</taxon>
        <taxon>Magnoliopsida</taxon>
        <taxon>eudicotyledons</taxon>
        <taxon>Gunneridae</taxon>
        <taxon>Pentapetalae</taxon>
        <taxon>rosids</taxon>
        <taxon>fabids</taxon>
        <taxon>Rosales</taxon>
        <taxon>Rosaceae</taxon>
        <taxon>Rosoideae</taxon>
        <taxon>Rosoideae incertae sedis</taxon>
        <taxon>Rosa</taxon>
    </lineage>
</organism>
<sequence>MAITSLVAKRSFLIVAWSAALVWIPCGCCLGWCERGGGRIASGWLEMRNEPIFFGRNPLMVGRGLGVWELDLGSSWYCCRDSLSQVDAGECEVVVGDGCSKLSGGGDAREDAARVFPNWASSWAVLDVGLFVGFRIGWLRAQKAFRAALSSCWDDRCWATCFGLPKARLHKGGGACGLAVDGLPSWAIWDSNWTVGCFWLEWGSRAHSTI</sequence>
<dbReference type="EMBL" id="PDCK01000041">
    <property type="protein sequence ID" value="PRQ43354.1"/>
    <property type="molecule type" value="Genomic_DNA"/>
</dbReference>
<dbReference type="Proteomes" id="UP000238479">
    <property type="component" value="Chromosome 3"/>
</dbReference>
<evidence type="ECO:0000256" key="1">
    <source>
        <dbReference type="SAM" id="Phobius"/>
    </source>
</evidence>
<keyword evidence="1" id="KW-1133">Transmembrane helix</keyword>
<dbReference type="AlphaFoldDB" id="A0A2P6RAB0"/>
<evidence type="ECO:0000313" key="3">
    <source>
        <dbReference type="Proteomes" id="UP000238479"/>
    </source>
</evidence>
<reference evidence="2 3" key="1">
    <citation type="journal article" date="2018" name="Nat. Genet.">
        <title>The Rosa genome provides new insights in the design of modern roses.</title>
        <authorList>
            <person name="Bendahmane M."/>
        </authorList>
    </citation>
    <scope>NUCLEOTIDE SEQUENCE [LARGE SCALE GENOMIC DNA]</scope>
    <source>
        <strain evidence="3">cv. Old Blush</strain>
    </source>
</reference>
<keyword evidence="1" id="KW-0812">Transmembrane</keyword>
<protein>
    <submittedName>
        <fullName evidence="2">Uncharacterized protein</fullName>
    </submittedName>
</protein>